<dbReference type="EMBL" id="JBECZB010000009">
    <property type="protein sequence ID" value="MEQ3511257.1"/>
    <property type="molecule type" value="Genomic_DNA"/>
</dbReference>
<gene>
    <name evidence="1" type="ORF">ABM124_08055</name>
</gene>
<comment type="caution">
    <text evidence="1">The sequence shown here is derived from an EMBL/GenBank/DDBJ whole genome shotgun (WGS) entry which is preliminary data.</text>
</comment>
<evidence type="ECO:0008006" key="3">
    <source>
        <dbReference type="Google" id="ProtNLM"/>
    </source>
</evidence>
<name>A0ABV1JL97_NEIPO</name>
<reference evidence="1 2" key="1">
    <citation type="submission" date="2024-05" db="EMBL/GenBank/DDBJ databases">
        <authorList>
            <person name="Matzinger S.R."/>
            <person name="Bankers L."/>
            <person name="Rossheim A."/>
            <person name="Hetherington-Rauth M.C."/>
            <person name="Smith A."/>
            <person name="Baird S."/>
            <person name="Polanco D."/>
        </authorList>
    </citation>
    <scope>NUCLEOTIDE SEQUENCE [LARGE SCALE GENOMIC DNA]</scope>
    <source>
        <strain evidence="1 2">2024CJ-00066</strain>
    </source>
</reference>
<accession>A0ABV1JL97</accession>
<keyword evidence="2" id="KW-1185">Reference proteome</keyword>
<proteinExistence type="predicted"/>
<evidence type="ECO:0000313" key="1">
    <source>
        <dbReference type="EMBL" id="MEQ3511257.1"/>
    </source>
</evidence>
<evidence type="ECO:0000313" key="2">
    <source>
        <dbReference type="Proteomes" id="UP001447151"/>
    </source>
</evidence>
<dbReference type="RefSeq" id="WP_349273204.1">
    <property type="nucleotide sequence ID" value="NZ_JBECZB010000009.1"/>
</dbReference>
<protein>
    <recommendedName>
        <fullName evidence="3">BsaWI restriction endonuclease type 2 domain-containing protein</fullName>
    </recommendedName>
</protein>
<sequence length="292" mass="33687">MSKIYNFDKFSIITPIDNNQRFQESFDFNVVKYQSDIYKFIELVKKSSSSEELLYCIRQGNIDKNTRMSFLKLFRRCVSTVIDTETSKKIKKIPTEKLIETYGHTFIDIKYLKKFFEEISSEQFSSLCCLLAEYDTRGSSGYELTRIFFSWFKQNFSNDFLIDGPEAAGKDIELSSILPDFTESSFPCDFVIRKKINNEIVAVGFSRYDSTRGGAQSDDRTGGNSLKVQKLKSYKICSGKIIKIIFLSDGPGLIHNDTWKETCMLADSWEDNARVTTLKLAHIIVTREWLLS</sequence>
<dbReference type="Proteomes" id="UP001447151">
    <property type="component" value="Unassembled WGS sequence"/>
</dbReference>
<organism evidence="1 2">
    <name type="scientific">Neisseria polysaccharea</name>
    <dbReference type="NCBI Taxonomy" id="489"/>
    <lineage>
        <taxon>Bacteria</taxon>
        <taxon>Pseudomonadati</taxon>
        <taxon>Pseudomonadota</taxon>
        <taxon>Betaproteobacteria</taxon>
        <taxon>Neisseriales</taxon>
        <taxon>Neisseriaceae</taxon>
        <taxon>Neisseria</taxon>
    </lineage>
</organism>